<dbReference type="PANTHER" id="PTHR43320">
    <property type="entry name" value="SUGAR KINASE"/>
    <property type="match status" value="1"/>
</dbReference>
<dbReference type="AlphaFoldDB" id="N4WK21"/>
<dbReference type="RefSeq" id="WP_003469941.1">
    <property type="nucleotide sequence ID" value="NZ_APML01000041.1"/>
</dbReference>
<proteinExistence type="inferred from homology"/>
<comment type="caution">
    <text evidence="5">The sequence shown here is derived from an EMBL/GenBank/DDBJ whole genome shotgun (WGS) entry which is preliminary data.</text>
</comment>
<keyword evidence="6" id="KW-1185">Reference proteome</keyword>
<gene>
    <name evidence="5" type="ORF">J416_10436</name>
</gene>
<dbReference type="GO" id="GO:0016301">
    <property type="term" value="F:kinase activity"/>
    <property type="evidence" value="ECO:0007669"/>
    <property type="project" value="UniProtKB-KW"/>
</dbReference>
<dbReference type="InterPro" id="IPR052700">
    <property type="entry name" value="Carb_kinase_PfkB-like"/>
</dbReference>
<accession>N4WK21</accession>
<feature type="domain" description="Carbohydrate kinase PfkB" evidence="4">
    <location>
        <begin position="2"/>
        <end position="316"/>
    </location>
</feature>
<dbReference type="PATRIC" id="fig|1308866.3.peg.2116"/>
<name>N4WK21_9BACI</name>
<dbReference type="PANTHER" id="PTHR43320:SF2">
    <property type="entry name" value="2-DEHYDRO-3-DEOXYGLUCONOKINASE_2-DEHYDRO-3-DEOXYGALACTONOKINASE"/>
    <property type="match status" value="1"/>
</dbReference>
<protein>
    <submittedName>
        <fullName evidence="5">2-dehydro-3-deoxygluconate kinase</fullName>
    </submittedName>
</protein>
<keyword evidence="2" id="KW-0808">Transferase</keyword>
<dbReference type="InterPro" id="IPR029056">
    <property type="entry name" value="Ribokinase-like"/>
</dbReference>
<dbReference type="eggNOG" id="COG0524">
    <property type="taxonomic scope" value="Bacteria"/>
</dbReference>
<dbReference type="InterPro" id="IPR011611">
    <property type="entry name" value="PfkB_dom"/>
</dbReference>
<dbReference type="EMBL" id="APML01000041">
    <property type="protein sequence ID" value="ENH96507.1"/>
    <property type="molecule type" value="Genomic_DNA"/>
</dbReference>
<dbReference type="Gene3D" id="3.40.1190.20">
    <property type="match status" value="1"/>
</dbReference>
<dbReference type="Proteomes" id="UP000012283">
    <property type="component" value="Unassembled WGS sequence"/>
</dbReference>
<dbReference type="STRING" id="1308866.J416_10436"/>
<dbReference type="CDD" id="cd01166">
    <property type="entry name" value="KdgK"/>
    <property type="match status" value="1"/>
</dbReference>
<dbReference type="OrthoDB" id="9813569at2"/>
<sequence>MKVITFGEMLLRLTTANDQRFYQANKLDVYYGGAEANLAISLANFGFEVDYVSRLPDHFIGEAAIRYLASHQVGTNQILRGGERLGTYYVEAGIGNRSSAVTYDRKFSSFATVDPGVFDWNMIFEGADVFHTTGITLALSSSLRQITKQAMQAAKEKGMTVSFDFNYRSKLWSQKEASQAIQEVLPYVDMAFCNHMDAIYLLGIDEALEQWDGRRKLQYYYQQIQEKFPSIQIFASTKREVVSTSKHYLQGNFYINDELYQTSSFAIEPVIDRIGGGDAYAAGILTGHLNGWRPEKIVSFATSAAVLKHTIKGDGNAFSSFEVEQFQENMGQEIKR</sequence>
<reference evidence="5 6" key="1">
    <citation type="submission" date="2013-03" db="EMBL/GenBank/DDBJ databases">
        <title>Draft genome sequence of Gracibacillus halophilus YIM-C55.5, a moderately halophilic and thermophilic organism from the Xiaochaidamu salt lake.</title>
        <authorList>
            <person name="Sugumar T."/>
            <person name="Polireddy D.R."/>
            <person name="Antony A."/>
            <person name="Madhava Y.R."/>
            <person name="Sivakumar N."/>
        </authorList>
    </citation>
    <scope>NUCLEOTIDE SEQUENCE [LARGE SCALE GENOMIC DNA]</scope>
    <source>
        <strain evidence="5 6">YIM-C55.5</strain>
    </source>
</reference>
<dbReference type="SUPFAM" id="SSF53613">
    <property type="entry name" value="Ribokinase-like"/>
    <property type="match status" value="1"/>
</dbReference>
<organism evidence="5 6">
    <name type="scientific">Gracilibacillus halophilus YIM-C55.5</name>
    <dbReference type="NCBI Taxonomy" id="1308866"/>
    <lineage>
        <taxon>Bacteria</taxon>
        <taxon>Bacillati</taxon>
        <taxon>Bacillota</taxon>
        <taxon>Bacilli</taxon>
        <taxon>Bacillales</taxon>
        <taxon>Bacillaceae</taxon>
        <taxon>Gracilibacillus</taxon>
    </lineage>
</organism>
<evidence type="ECO:0000259" key="4">
    <source>
        <dbReference type="Pfam" id="PF00294"/>
    </source>
</evidence>
<evidence type="ECO:0000256" key="3">
    <source>
        <dbReference type="ARBA" id="ARBA00022777"/>
    </source>
</evidence>
<dbReference type="Pfam" id="PF00294">
    <property type="entry name" value="PfkB"/>
    <property type="match status" value="1"/>
</dbReference>
<evidence type="ECO:0000313" key="5">
    <source>
        <dbReference type="EMBL" id="ENH96507.1"/>
    </source>
</evidence>
<keyword evidence="3 5" id="KW-0418">Kinase</keyword>
<evidence type="ECO:0000256" key="2">
    <source>
        <dbReference type="ARBA" id="ARBA00022679"/>
    </source>
</evidence>
<evidence type="ECO:0000313" key="6">
    <source>
        <dbReference type="Proteomes" id="UP000012283"/>
    </source>
</evidence>
<comment type="similarity">
    <text evidence="1">Belongs to the carbohydrate kinase PfkB family.</text>
</comment>
<evidence type="ECO:0000256" key="1">
    <source>
        <dbReference type="ARBA" id="ARBA00010688"/>
    </source>
</evidence>